<reference evidence="1" key="1">
    <citation type="submission" date="2019-04" db="EMBL/GenBank/DDBJ databases">
        <title>Evolution of Biomass-Degrading Anaerobic Consortia Revealed by Metagenomics.</title>
        <authorList>
            <person name="Peng X."/>
        </authorList>
    </citation>
    <scope>NUCLEOTIDE SEQUENCE</scope>
    <source>
        <strain evidence="1">SIG141</strain>
    </source>
</reference>
<dbReference type="Proteomes" id="UP000763088">
    <property type="component" value="Unassembled WGS sequence"/>
</dbReference>
<accession>A0A928BUU5</accession>
<name>A0A928BUU5_XYLRU</name>
<comment type="caution">
    <text evidence="1">The sequence shown here is derived from an EMBL/GenBank/DDBJ whole genome shotgun (WGS) entry which is preliminary data.</text>
</comment>
<dbReference type="AlphaFoldDB" id="A0A928BUU5"/>
<organism evidence="1 2">
    <name type="scientific">Xylanibacter ruminicola</name>
    <name type="common">Prevotella ruminicola</name>
    <dbReference type="NCBI Taxonomy" id="839"/>
    <lineage>
        <taxon>Bacteria</taxon>
        <taxon>Pseudomonadati</taxon>
        <taxon>Bacteroidota</taxon>
        <taxon>Bacteroidia</taxon>
        <taxon>Bacteroidales</taxon>
        <taxon>Prevotellaceae</taxon>
        <taxon>Xylanibacter</taxon>
    </lineage>
</organism>
<protein>
    <submittedName>
        <fullName evidence="1">Abi family protein</fullName>
    </submittedName>
</protein>
<dbReference type="Pfam" id="PF07751">
    <property type="entry name" value="Abi_2"/>
    <property type="match status" value="1"/>
</dbReference>
<dbReference type="InterPro" id="IPR011664">
    <property type="entry name" value="Abi_system_AbiD/AbiF-like"/>
</dbReference>
<proteinExistence type="predicted"/>
<dbReference type="EMBL" id="SUYD01000016">
    <property type="protein sequence ID" value="MBE6267129.1"/>
    <property type="molecule type" value="Genomic_DNA"/>
</dbReference>
<evidence type="ECO:0000313" key="2">
    <source>
        <dbReference type="Proteomes" id="UP000763088"/>
    </source>
</evidence>
<gene>
    <name evidence="1" type="ORF">E7102_11815</name>
</gene>
<sequence>MIYTKQAITLADQINILKQRGLILDDEDETLDVLGHISYFRLAGYWRPLEQDKQRHIFKPNSHFSTVVSLYRFDTELRMLIFSAIQQIEIAVRTKMIQHVALKHGPFWFMDTVLASNSGIHAFCLNNLKQELSRSSDEFIKEHFRKYSSPSFPPVWKTLEVASIGTLSKLYNNLNDFKVRKRIAHDFNLPEHQCMGSWLRSLTVVRNACAHHARLWNAHISITPQTSVKMRGTWINDLQFPQDKLYPQLCCIAYWLNSIDANNHFTSDVKALLAKYPMADVRAMGFTANWKAEPLWK</sequence>
<evidence type="ECO:0000313" key="1">
    <source>
        <dbReference type="EMBL" id="MBE6267129.1"/>
    </source>
</evidence>